<feature type="non-terminal residue" evidence="3">
    <location>
        <position position="153"/>
    </location>
</feature>
<evidence type="ECO:0000256" key="1">
    <source>
        <dbReference type="SAM" id="Phobius"/>
    </source>
</evidence>
<comment type="caution">
    <text evidence="3">The sequence shown here is derived from an EMBL/GenBank/DDBJ whole genome shotgun (WGS) entry which is preliminary data.</text>
</comment>
<dbReference type="AlphaFoldDB" id="X1QZA7"/>
<accession>X1QZA7</accession>
<feature type="transmembrane region" description="Helical" evidence="1">
    <location>
        <begin position="55"/>
        <end position="74"/>
    </location>
</feature>
<protein>
    <recommendedName>
        <fullName evidence="2">Apolipoprotein N-acyltransferase N-terminal domain-containing protein</fullName>
    </recommendedName>
</protein>
<reference evidence="3" key="1">
    <citation type="journal article" date="2014" name="Front. Microbiol.">
        <title>High frequency of phylogenetically diverse reductive dehalogenase-homologous genes in deep subseafloor sedimentary metagenomes.</title>
        <authorList>
            <person name="Kawai M."/>
            <person name="Futagami T."/>
            <person name="Toyoda A."/>
            <person name="Takaki Y."/>
            <person name="Nishi S."/>
            <person name="Hori S."/>
            <person name="Arai W."/>
            <person name="Tsubouchi T."/>
            <person name="Morono Y."/>
            <person name="Uchiyama I."/>
            <person name="Ito T."/>
            <person name="Fujiyama A."/>
            <person name="Inagaki F."/>
            <person name="Takami H."/>
        </authorList>
    </citation>
    <scope>NUCLEOTIDE SEQUENCE</scope>
    <source>
        <strain evidence="3">Expedition CK06-06</strain>
    </source>
</reference>
<name>X1QZA7_9ZZZZ</name>
<organism evidence="3">
    <name type="scientific">marine sediment metagenome</name>
    <dbReference type="NCBI Taxonomy" id="412755"/>
    <lineage>
        <taxon>unclassified sequences</taxon>
        <taxon>metagenomes</taxon>
        <taxon>ecological metagenomes</taxon>
    </lineage>
</organism>
<evidence type="ECO:0000313" key="3">
    <source>
        <dbReference type="EMBL" id="GAI73897.1"/>
    </source>
</evidence>
<proteinExistence type="predicted"/>
<evidence type="ECO:0000259" key="2">
    <source>
        <dbReference type="Pfam" id="PF20154"/>
    </source>
</evidence>
<keyword evidence="1" id="KW-0472">Membrane</keyword>
<dbReference type="InterPro" id="IPR045378">
    <property type="entry name" value="LNT_N"/>
</dbReference>
<feature type="domain" description="Apolipoprotein N-acyltransferase N-terminal" evidence="2">
    <location>
        <begin position="2"/>
        <end position="142"/>
    </location>
</feature>
<feature type="transmembrane region" description="Helical" evidence="1">
    <location>
        <begin position="80"/>
        <end position="98"/>
    </location>
</feature>
<dbReference type="Pfam" id="PF20154">
    <property type="entry name" value="LNT_N"/>
    <property type="match status" value="1"/>
</dbReference>
<dbReference type="EMBL" id="BARW01011510">
    <property type="protein sequence ID" value="GAI73897.1"/>
    <property type="molecule type" value="Genomic_DNA"/>
</dbReference>
<keyword evidence="1" id="KW-0812">Transmembrane</keyword>
<gene>
    <name evidence="3" type="ORF">S12H4_22164</name>
</gene>
<feature type="transmembrane region" description="Helical" evidence="1">
    <location>
        <begin position="29"/>
        <end position="48"/>
    </location>
</feature>
<keyword evidence="1" id="KW-1133">Transmembrane helix</keyword>
<sequence>MFFLIFIAWVPLLLLEEETRDHPNNYTLFNYAFVGFLLWNILGTWWITQAQWLGAILIMLANSLVQALVFWSISRVRTSLNIPLLFPFLIIWMGYEYFHESWDLAWPWLNLGNALATAPKLIQWVEYTGVRGGTLWIILTNFAIFRMADIYRE</sequence>